<evidence type="ECO:0000313" key="2">
    <source>
        <dbReference type="EMBL" id="MCV9888567.1"/>
    </source>
</evidence>
<name>A0ABT3DPM7_9BACI</name>
<feature type="transmembrane region" description="Helical" evidence="1">
    <location>
        <begin position="58"/>
        <end position="75"/>
    </location>
</feature>
<proteinExistence type="predicted"/>
<organism evidence="2 3">
    <name type="scientific">Metabacillus halosaccharovorans</name>
    <dbReference type="NCBI Taxonomy" id="930124"/>
    <lineage>
        <taxon>Bacteria</taxon>
        <taxon>Bacillati</taxon>
        <taxon>Bacillota</taxon>
        <taxon>Bacilli</taxon>
        <taxon>Bacillales</taxon>
        <taxon>Bacillaceae</taxon>
        <taxon>Metabacillus</taxon>
    </lineage>
</organism>
<dbReference type="EMBL" id="JAOYEY010000051">
    <property type="protein sequence ID" value="MCV9888567.1"/>
    <property type="molecule type" value="Genomic_DNA"/>
</dbReference>
<keyword evidence="1" id="KW-1133">Transmembrane helix</keyword>
<dbReference type="Proteomes" id="UP001526147">
    <property type="component" value="Unassembled WGS sequence"/>
</dbReference>
<reference evidence="2 3" key="1">
    <citation type="submission" date="2022-10" db="EMBL/GenBank/DDBJ databases">
        <title>Draft genome assembly of moderately radiation resistant bacterium Metabacillus halosaccharovorans.</title>
        <authorList>
            <person name="Pal S."/>
            <person name="Gopinathan A."/>
        </authorList>
    </citation>
    <scope>NUCLEOTIDE SEQUENCE [LARGE SCALE GENOMIC DNA]</scope>
    <source>
        <strain evidence="2 3">VITHBRA001</strain>
    </source>
</reference>
<evidence type="ECO:0000313" key="3">
    <source>
        <dbReference type="Proteomes" id="UP001526147"/>
    </source>
</evidence>
<protein>
    <submittedName>
        <fullName evidence="2">YwnF family protein</fullName>
    </submittedName>
</protein>
<evidence type="ECO:0000256" key="1">
    <source>
        <dbReference type="SAM" id="Phobius"/>
    </source>
</evidence>
<keyword evidence="1" id="KW-0812">Transmembrane</keyword>
<keyword evidence="1" id="KW-0472">Membrane</keyword>
<dbReference type="Pfam" id="PF17370">
    <property type="entry name" value="DUF5392"/>
    <property type="match status" value="1"/>
</dbReference>
<feature type="transmembrane region" description="Helical" evidence="1">
    <location>
        <begin position="30"/>
        <end position="52"/>
    </location>
</feature>
<comment type="caution">
    <text evidence="2">The sequence shown here is derived from an EMBL/GenBank/DDBJ whole genome shotgun (WGS) entry which is preliminary data.</text>
</comment>
<gene>
    <name evidence="2" type="ORF">OIH86_23225</name>
</gene>
<keyword evidence="3" id="KW-1185">Reference proteome</keyword>
<accession>A0ABT3DPM7</accession>
<sequence length="140" mass="16643">MFTNIPRYVEREIEEIQKLTLPIMKKTRKYSFLAILIIPISIVNLLSLIFFTPWSQEMFISTLIFAVVGALGFAFQKEVRYSAKEIHKVSIAYMKERVEKSRVLDRHRQHHYIELLSTHPTRTLNTFQQFLEEENRQIGL</sequence>
<dbReference type="RefSeq" id="WP_264144848.1">
    <property type="nucleotide sequence ID" value="NZ_JAOYEY010000051.1"/>
</dbReference>
<dbReference type="InterPro" id="IPR020205">
    <property type="entry name" value="Uncharacterised_YwnF_TM"/>
</dbReference>